<proteinExistence type="predicted"/>
<feature type="transmembrane region" description="Helical" evidence="1">
    <location>
        <begin position="12"/>
        <end position="36"/>
    </location>
</feature>
<keyword evidence="1" id="KW-0812">Transmembrane</keyword>
<organism evidence="2">
    <name type="scientific">Ixodes ricinus</name>
    <name type="common">Common tick</name>
    <name type="synonym">Acarus ricinus</name>
    <dbReference type="NCBI Taxonomy" id="34613"/>
    <lineage>
        <taxon>Eukaryota</taxon>
        <taxon>Metazoa</taxon>
        <taxon>Ecdysozoa</taxon>
        <taxon>Arthropoda</taxon>
        <taxon>Chelicerata</taxon>
        <taxon>Arachnida</taxon>
        <taxon>Acari</taxon>
        <taxon>Parasitiformes</taxon>
        <taxon>Ixodida</taxon>
        <taxon>Ixodoidea</taxon>
        <taxon>Ixodidae</taxon>
        <taxon>Ixodinae</taxon>
        <taxon>Ixodes</taxon>
    </lineage>
</organism>
<keyword evidence="1" id="KW-0472">Membrane</keyword>
<evidence type="ECO:0000313" key="2">
    <source>
        <dbReference type="EMBL" id="MXU88499.1"/>
    </source>
</evidence>
<sequence>MPHMIDSRSPQPIIIIVIVILSLYLPIKVVLAMVNLQEQTWQSKGKWSPTVDWKNIMITKPLCPTYVLPHKGGVFPLSVSPLVLHSLYKRISTGEKAELVKT</sequence>
<accession>A0A6B0U7K4</accession>
<name>A0A6B0U7K4_IXORI</name>
<dbReference type="EMBL" id="GIFC01006416">
    <property type="protein sequence ID" value="MXU88499.1"/>
    <property type="molecule type" value="Transcribed_RNA"/>
</dbReference>
<reference evidence="2" key="1">
    <citation type="submission" date="2019-12" db="EMBL/GenBank/DDBJ databases">
        <title>An insight into the sialome of adult female Ixodes ricinus ticks feeding for 6 days.</title>
        <authorList>
            <person name="Perner J."/>
            <person name="Ribeiro J.M.C."/>
        </authorList>
    </citation>
    <scope>NUCLEOTIDE SEQUENCE</scope>
    <source>
        <strain evidence="2">Semi-engorged</strain>
        <tissue evidence="2">Salivary glands</tissue>
    </source>
</reference>
<keyword evidence="1" id="KW-1133">Transmembrane helix</keyword>
<evidence type="ECO:0000256" key="1">
    <source>
        <dbReference type="SAM" id="Phobius"/>
    </source>
</evidence>
<dbReference type="AlphaFoldDB" id="A0A6B0U7K4"/>
<protein>
    <submittedName>
        <fullName evidence="2">Putative secreted protein</fullName>
    </submittedName>
</protein>